<evidence type="ECO:0000259" key="2">
    <source>
        <dbReference type="Pfam" id="PF14213"/>
    </source>
</evidence>
<evidence type="ECO:0008006" key="5">
    <source>
        <dbReference type="Google" id="ProtNLM"/>
    </source>
</evidence>
<reference evidence="3 4" key="1">
    <citation type="journal article" date="2016" name="Nat. Commun.">
        <title>Thousands of microbial genomes shed light on interconnected biogeochemical processes in an aquifer system.</title>
        <authorList>
            <person name="Anantharaman K."/>
            <person name="Brown C.T."/>
            <person name="Hug L.A."/>
            <person name="Sharon I."/>
            <person name="Castelle C.J."/>
            <person name="Probst A.J."/>
            <person name="Thomas B.C."/>
            <person name="Singh A."/>
            <person name="Wilkins M.J."/>
            <person name="Karaoz U."/>
            <person name="Brodie E.L."/>
            <person name="Williams K.H."/>
            <person name="Hubbard S.S."/>
            <person name="Banfield J.F."/>
        </authorList>
    </citation>
    <scope>NUCLEOTIDE SEQUENCE [LARGE SCALE GENOMIC DNA]</scope>
</reference>
<dbReference type="Gene3D" id="1.10.10.10">
    <property type="entry name" value="Winged helix-like DNA-binding domain superfamily/Winged helix DNA-binding domain"/>
    <property type="match status" value="1"/>
</dbReference>
<dbReference type="Proteomes" id="UP000177029">
    <property type="component" value="Unassembled WGS sequence"/>
</dbReference>
<proteinExistence type="predicted"/>
<dbReference type="Pfam" id="PF14213">
    <property type="entry name" value="DUF4325"/>
    <property type="match status" value="1"/>
</dbReference>
<accession>A0A1F8DV59</accession>
<dbReference type="SUPFAM" id="SSF55874">
    <property type="entry name" value="ATPase domain of HSP90 chaperone/DNA topoisomerase II/histidine kinase"/>
    <property type="match status" value="1"/>
</dbReference>
<protein>
    <recommendedName>
        <fullName evidence="5">DUF4325 domain-containing protein</fullName>
    </recommendedName>
</protein>
<comment type="caution">
    <text evidence="3">The sequence shown here is derived from an EMBL/GenBank/DDBJ whole genome shotgun (WGS) entry which is preliminary data.</text>
</comment>
<feature type="domain" description="DUF4325" evidence="2">
    <location>
        <begin position="279"/>
        <end position="332"/>
    </location>
</feature>
<organism evidence="3 4">
    <name type="scientific">Candidatus Wolfebacteria bacterium RIFCSPHIGHO2_01_FULL_48_22</name>
    <dbReference type="NCBI Taxonomy" id="1802555"/>
    <lineage>
        <taxon>Bacteria</taxon>
        <taxon>Candidatus Wolfeibacteriota</taxon>
    </lineage>
</organism>
<evidence type="ECO:0000313" key="3">
    <source>
        <dbReference type="EMBL" id="OGM91869.1"/>
    </source>
</evidence>
<dbReference type="InterPro" id="IPR036890">
    <property type="entry name" value="HATPase_C_sf"/>
</dbReference>
<dbReference type="InterPro" id="IPR036388">
    <property type="entry name" value="WH-like_DNA-bd_sf"/>
</dbReference>
<dbReference type="AlphaFoldDB" id="A0A1F8DV59"/>
<evidence type="ECO:0000259" key="1">
    <source>
        <dbReference type="Pfam" id="PF13581"/>
    </source>
</evidence>
<dbReference type="STRING" id="1802555.A2755_00700"/>
<dbReference type="InterPro" id="IPR003594">
    <property type="entry name" value="HATPase_dom"/>
</dbReference>
<feature type="domain" description="Histidine kinase/HSP90-like ATPase" evidence="1">
    <location>
        <begin position="102"/>
        <end position="210"/>
    </location>
</feature>
<dbReference type="Pfam" id="PF13581">
    <property type="entry name" value="HATPase_c_2"/>
    <property type="match status" value="1"/>
</dbReference>
<name>A0A1F8DV59_9BACT</name>
<dbReference type="CDD" id="cd16936">
    <property type="entry name" value="HATPase_RsbW-like"/>
    <property type="match status" value="1"/>
</dbReference>
<sequence length="343" mass="39601">MKKNLEEIIISQLSKEKEVTVADIVKITGFSRAYIHTFFKKLVEDRKILLIGKANKARYVFASKERGMKNSILTIRKVLKNKNLSEDRIFQDIQNSSGIFIKLPKNVRDIIAYAFTEMLNNAIEHSRSSGIVVLMQRNGGAVWFEVADRGVGIFKNIRAKRKLHNEMEAIQDLLKGKQTTLPKKHSGEGIFFTSKIADEFSIRGSGKKLIFNNKINDIFIKDMKPIQGTRVFFYIAVDSKKKLADVFKEYTDNLFEFSKTRTKVHLYQIDTAFISRSQARRVLVGLEKFKTIVLDFKNVDTVGQGFADEIFRVWKNNHPGKEVLYENANENVLFMIRRTEMNQ</sequence>
<dbReference type="EMBL" id="MGIP01000005">
    <property type="protein sequence ID" value="OGM91869.1"/>
    <property type="molecule type" value="Genomic_DNA"/>
</dbReference>
<dbReference type="Gene3D" id="3.30.565.10">
    <property type="entry name" value="Histidine kinase-like ATPase, C-terminal domain"/>
    <property type="match status" value="1"/>
</dbReference>
<dbReference type="InterPro" id="IPR025474">
    <property type="entry name" value="DUF4325"/>
</dbReference>
<gene>
    <name evidence="3" type="ORF">A2755_00700</name>
</gene>
<evidence type="ECO:0000313" key="4">
    <source>
        <dbReference type="Proteomes" id="UP000177029"/>
    </source>
</evidence>